<keyword evidence="2" id="KW-1185">Reference proteome</keyword>
<dbReference type="AlphaFoldDB" id="A0A1G6P1P2"/>
<gene>
    <name evidence="1" type="ORF">SAMN05216174_10480</name>
</gene>
<dbReference type="Proteomes" id="UP000199501">
    <property type="component" value="Unassembled WGS sequence"/>
</dbReference>
<dbReference type="EMBL" id="FMZZ01000004">
    <property type="protein sequence ID" value="SDC74200.1"/>
    <property type="molecule type" value="Genomic_DNA"/>
</dbReference>
<organism evidence="1 2">
    <name type="scientific">Actinokineospora iranica</name>
    <dbReference type="NCBI Taxonomy" id="1271860"/>
    <lineage>
        <taxon>Bacteria</taxon>
        <taxon>Bacillati</taxon>
        <taxon>Actinomycetota</taxon>
        <taxon>Actinomycetes</taxon>
        <taxon>Pseudonocardiales</taxon>
        <taxon>Pseudonocardiaceae</taxon>
        <taxon>Actinokineospora</taxon>
    </lineage>
</organism>
<protein>
    <submittedName>
        <fullName evidence="1">Uncharacterized protein</fullName>
    </submittedName>
</protein>
<sequence length="122" mass="13498">MRAYVDGHPVETTPRFRATGRGRAVTSASFSVPLRHDDLTAILYTSTLTTDQLTDADHVRTVIADTLVNKGANRIAQDKAAFLIAVNNRTHDPARLTACTRRITTLFPRATTARAATRDHRR</sequence>
<name>A0A1G6P1P2_9PSEU</name>
<accession>A0A1G6P1P2</accession>
<dbReference type="RefSeq" id="WP_091449768.1">
    <property type="nucleotide sequence ID" value="NZ_FMZZ01000004.1"/>
</dbReference>
<reference evidence="2" key="1">
    <citation type="submission" date="2016-10" db="EMBL/GenBank/DDBJ databases">
        <authorList>
            <person name="Varghese N."/>
            <person name="Submissions S."/>
        </authorList>
    </citation>
    <scope>NUCLEOTIDE SEQUENCE [LARGE SCALE GENOMIC DNA]</scope>
    <source>
        <strain evidence="2">IBRC-M 10403</strain>
    </source>
</reference>
<dbReference type="STRING" id="1271860.SAMN05216174_10480"/>
<proteinExistence type="predicted"/>
<evidence type="ECO:0000313" key="2">
    <source>
        <dbReference type="Proteomes" id="UP000199501"/>
    </source>
</evidence>
<evidence type="ECO:0000313" key="1">
    <source>
        <dbReference type="EMBL" id="SDC74200.1"/>
    </source>
</evidence>